<keyword evidence="2" id="KW-0285">Flavoprotein</keyword>
<evidence type="ECO:0000256" key="1">
    <source>
        <dbReference type="ARBA" id="ARBA00007992"/>
    </source>
</evidence>
<dbReference type="PANTHER" id="PTHR13789:SF311">
    <property type="entry name" value="HYDROXYLASE, PUTATIVE (AFU_ORTHOLOGUE AFUA_5G10180)-RELATED"/>
    <property type="match status" value="1"/>
</dbReference>
<dbReference type="AlphaFoldDB" id="A0A9P4M2Q8"/>
<evidence type="ECO:0000259" key="6">
    <source>
        <dbReference type="Pfam" id="PF01494"/>
    </source>
</evidence>
<dbReference type="Proteomes" id="UP000799772">
    <property type="component" value="Unassembled WGS sequence"/>
</dbReference>
<dbReference type="Pfam" id="PF01494">
    <property type="entry name" value="FAD_binding_3"/>
    <property type="match status" value="1"/>
</dbReference>
<dbReference type="OrthoDB" id="16820at2759"/>
<evidence type="ECO:0000313" key="7">
    <source>
        <dbReference type="EMBL" id="KAF2094888.1"/>
    </source>
</evidence>
<comment type="caution">
    <text evidence="7">The sequence shown here is derived from an EMBL/GenBank/DDBJ whole genome shotgun (WGS) entry which is preliminary data.</text>
</comment>
<dbReference type="InterPro" id="IPR036188">
    <property type="entry name" value="FAD/NAD-bd_sf"/>
</dbReference>
<name>A0A9P4M2Q8_9PEZI</name>
<sequence>MQPLEPNGKSSRPLRVVIVGAGLGGLACGIACRQQGLEAVVIERAPEILEIGAGIQLPPNAVRTLDRLGVLDAIRSKATETQTRTLRRWKDGKILAERDYRLRAKEFGYSAMVIHRADYQRILLDQAIQKGVRVRTGCEVKRVDFDTTEVILDNGESESGDVIVSADGVWSTIRNQVLTSPVNPEETGDLAYRGTIPRETLDALHDKEVDALCSLKAVTLWLGPEKHAVFYPVRGGKEFNLVLLKPDDLTEGTRTEVGDIEVMRQEFVGWDPAITKIISCFPSVLKWRLVHHGELETWTKNNVVLLGDCAHPTLPYQAQGAAMAVEDAVILGYLLGRFSRTDQSILDIRDISLPQVLKLYEKVQKPFTTINVRGADQNREMYHLPDGKEQEERDAELANWSWNSCSKWIWIDGKYQHDIMGSDRLEAAIKGFDNWINGENGHGQRPAL</sequence>
<organism evidence="7 8">
    <name type="scientific">Rhizodiscina lignyota</name>
    <dbReference type="NCBI Taxonomy" id="1504668"/>
    <lineage>
        <taxon>Eukaryota</taxon>
        <taxon>Fungi</taxon>
        <taxon>Dikarya</taxon>
        <taxon>Ascomycota</taxon>
        <taxon>Pezizomycotina</taxon>
        <taxon>Dothideomycetes</taxon>
        <taxon>Pleosporomycetidae</taxon>
        <taxon>Aulographales</taxon>
        <taxon>Rhizodiscinaceae</taxon>
        <taxon>Rhizodiscina</taxon>
    </lineage>
</organism>
<keyword evidence="3" id="KW-0274">FAD</keyword>
<evidence type="ECO:0000256" key="4">
    <source>
        <dbReference type="ARBA" id="ARBA00023002"/>
    </source>
</evidence>
<keyword evidence="8" id="KW-1185">Reference proteome</keyword>
<keyword evidence="5" id="KW-0503">Monooxygenase</keyword>
<evidence type="ECO:0000313" key="8">
    <source>
        <dbReference type="Proteomes" id="UP000799772"/>
    </source>
</evidence>
<comment type="similarity">
    <text evidence="1">Belongs to the paxM FAD-dependent monooxygenase family.</text>
</comment>
<dbReference type="Gene3D" id="3.50.50.60">
    <property type="entry name" value="FAD/NAD(P)-binding domain"/>
    <property type="match status" value="1"/>
</dbReference>
<gene>
    <name evidence="7" type="ORF">NA57DRAFT_46036</name>
</gene>
<dbReference type="InterPro" id="IPR050493">
    <property type="entry name" value="FAD-dep_Monooxygenase_BioMet"/>
</dbReference>
<dbReference type="EMBL" id="ML978133">
    <property type="protein sequence ID" value="KAF2094888.1"/>
    <property type="molecule type" value="Genomic_DNA"/>
</dbReference>
<dbReference type="InterPro" id="IPR002938">
    <property type="entry name" value="FAD-bd"/>
</dbReference>
<dbReference type="PRINTS" id="PR00420">
    <property type="entry name" value="RNGMNOXGNASE"/>
</dbReference>
<accession>A0A9P4M2Q8</accession>
<dbReference type="GO" id="GO:0071949">
    <property type="term" value="F:FAD binding"/>
    <property type="evidence" value="ECO:0007669"/>
    <property type="project" value="InterPro"/>
</dbReference>
<dbReference type="GO" id="GO:0004497">
    <property type="term" value="F:monooxygenase activity"/>
    <property type="evidence" value="ECO:0007669"/>
    <property type="project" value="UniProtKB-KW"/>
</dbReference>
<protein>
    <submittedName>
        <fullName evidence="7">Salicylate hydroxylase</fullName>
    </submittedName>
</protein>
<reference evidence="7" key="1">
    <citation type="journal article" date="2020" name="Stud. Mycol.">
        <title>101 Dothideomycetes genomes: a test case for predicting lifestyles and emergence of pathogens.</title>
        <authorList>
            <person name="Haridas S."/>
            <person name="Albert R."/>
            <person name="Binder M."/>
            <person name="Bloem J."/>
            <person name="Labutti K."/>
            <person name="Salamov A."/>
            <person name="Andreopoulos B."/>
            <person name="Baker S."/>
            <person name="Barry K."/>
            <person name="Bills G."/>
            <person name="Bluhm B."/>
            <person name="Cannon C."/>
            <person name="Castanera R."/>
            <person name="Culley D."/>
            <person name="Daum C."/>
            <person name="Ezra D."/>
            <person name="Gonzalez J."/>
            <person name="Henrissat B."/>
            <person name="Kuo A."/>
            <person name="Liang C."/>
            <person name="Lipzen A."/>
            <person name="Lutzoni F."/>
            <person name="Magnuson J."/>
            <person name="Mondo S."/>
            <person name="Nolan M."/>
            <person name="Ohm R."/>
            <person name="Pangilinan J."/>
            <person name="Park H.-J."/>
            <person name="Ramirez L."/>
            <person name="Alfaro M."/>
            <person name="Sun H."/>
            <person name="Tritt A."/>
            <person name="Yoshinaga Y."/>
            <person name="Zwiers L.-H."/>
            <person name="Turgeon B."/>
            <person name="Goodwin S."/>
            <person name="Spatafora J."/>
            <person name="Crous P."/>
            <person name="Grigoriev I."/>
        </authorList>
    </citation>
    <scope>NUCLEOTIDE SEQUENCE</scope>
    <source>
        <strain evidence="7">CBS 133067</strain>
    </source>
</reference>
<evidence type="ECO:0000256" key="3">
    <source>
        <dbReference type="ARBA" id="ARBA00022827"/>
    </source>
</evidence>
<evidence type="ECO:0000256" key="5">
    <source>
        <dbReference type="ARBA" id="ARBA00023033"/>
    </source>
</evidence>
<keyword evidence="4" id="KW-0560">Oxidoreductase</keyword>
<dbReference type="SUPFAM" id="SSF51905">
    <property type="entry name" value="FAD/NAD(P)-binding domain"/>
    <property type="match status" value="1"/>
</dbReference>
<dbReference type="FunFam" id="3.50.50.60:FF:000115">
    <property type="entry name" value="Salicylate hydroxylase, putative"/>
    <property type="match status" value="1"/>
</dbReference>
<dbReference type="PANTHER" id="PTHR13789">
    <property type="entry name" value="MONOOXYGENASE"/>
    <property type="match status" value="1"/>
</dbReference>
<proteinExistence type="inferred from homology"/>
<dbReference type="SUPFAM" id="SSF54373">
    <property type="entry name" value="FAD-linked reductases, C-terminal domain"/>
    <property type="match status" value="1"/>
</dbReference>
<feature type="domain" description="FAD-binding" evidence="6">
    <location>
        <begin position="15"/>
        <end position="344"/>
    </location>
</feature>
<evidence type="ECO:0000256" key="2">
    <source>
        <dbReference type="ARBA" id="ARBA00022630"/>
    </source>
</evidence>